<evidence type="ECO:0000313" key="6">
    <source>
        <dbReference type="EMBL" id="CAE0357113.1"/>
    </source>
</evidence>
<name>A0A7S3NF28_9SPIT</name>
<dbReference type="InterPro" id="IPR050360">
    <property type="entry name" value="MFS_Sugar_Transporters"/>
</dbReference>
<evidence type="ECO:0000256" key="3">
    <source>
        <dbReference type="ARBA" id="ARBA00022989"/>
    </source>
</evidence>
<evidence type="ECO:0000256" key="5">
    <source>
        <dbReference type="SAM" id="Phobius"/>
    </source>
</evidence>
<dbReference type="PANTHER" id="PTHR48022">
    <property type="entry name" value="PLASTIDIC GLUCOSE TRANSPORTER 4"/>
    <property type="match status" value="1"/>
</dbReference>
<gene>
    <name evidence="6" type="ORF">EHAR0213_LOCUS16030</name>
</gene>
<proteinExistence type="predicted"/>
<dbReference type="InterPro" id="IPR036259">
    <property type="entry name" value="MFS_trans_sf"/>
</dbReference>
<dbReference type="Gene3D" id="1.20.1250.20">
    <property type="entry name" value="MFS general substrate transporter like domains"/>
    <property type="match status" value="1"/>
</dbReference>
<evidence type="ECO:0000256" key="1">
    <source>
        <dbReference type="ARBA" id="ARBA00004141"/>
    </source>
</evidence>
<keyword evidence="2 5" id="KW-0812">Transmembrane</keyword>
<dbReference type="InterPro" id="IPR005828">
    <property type="entry name" value="MFS_sugar_transport-like"/>
</dbReference>
<comment type="subcellular location">
    <subcellularLocation>
        <location evidence="1">Membrane</location>
        <topology evidence="1">Multi-pass membrane protein</topology>
    </subcellularLocation>
</comment>
<dbReference type="SUPFAM" id="SSF103473">
    <property type="entry name" value="MFS general substrate transporter"/>
    <property type="match status" value="1"/>
</dbReference>
<keyword evidence="3 5" id="KW-1133">Transmembrane helix</keyword>
<keyword evidence="4 5" id="KW-0472">Membrane</keyword>
<reference evidence="6" key="1">
    <citation type="submission" date="2021-01" db="EMBL/GenBank/DDBJ databases">
        <authorList>
            <person name="Corre E."/>
            <person name="Pelletier E."/>
            <person name="Niang G."/>
            <person name="Scheremetjew M."/>
            <person name="Finn R."/>
            <person name="Kale V."/>
            <person name="Holt S."/>
            <person name="Cochrane G."/>
            <person name="Meng A."/>
            <person name="Brown T."/>
            <person name="Cohen L."/>
        </authorList>
    </citation>
    <scope>NUCLEOTIDE SEQUENCE</scope>
    <source>
        <strain evidence="6">FSP1.4</strain>
    </source>
</reference>
<dbReference type="Pfam" id="PF00083">
    <property type="entry name" value="Sugar_tr"/>
    <property type="match status" value="1"/>
</dbReference>
<dbReference type="AlphaFoldDB" id="A0A7S3NF28"/>
<dbReference type="PANTHER" id="PTHR48022:SF2">
    <property type="entry name" value="PLASTIDIC GLUCOSE TRANSPORTER 4"/>
    <property type="match status" value="1"/>
</dbReference>
<feature type="transmembrane region" description="Helical" evidence="5">
    <location>
        <begin position="37"/>
        <end position="57"/>
    </location>
</feature>
<sequence>MFIKVLTIFFVFLFNATFGPILWLYAPEILPNKGVALVAQINMVAVLIFGSMANILFKVLTPPGMYMTLAAFQLISFLYIYNNVLETKGIQLEQAQALYFPKRTKAYVELSDSHSQG</sequence>
<dbReference type="GO" id="GO:0005351">
    <property type="term" value="F:carbohydrate:proton symporter activity"/>
    <property type="evidence" value="ECO:0007669"/>
    <property type="project" value="TreeGrafter"/>
</dbReference>
<feature type="transmembrane region" description="Helical" evidence="5">
    <location>
        <begin position="63"/>
        <end position="81"/>
    </location>
</feature>
<dbReference type="EMBL" id="HBII01037820">
    <property type="protein sequence ID" value="CAE0357113.1"/>
    <property type="molecule type" value="Transcribed_RNA"/>
</dbReference>
<protein>
    <submittedName>
        <fullName evidence="6">Uncharacterized protein</fullName>
    </submittedName>
</protein>
<dbReference type="GO" id="GO:0016020">
    <property type="term" value="C:membrane"/>
    <property type="evidence" value="ECO:0007669"/>
    <property type="project" value="UniProtKB-SubCell"/>
</dbReference>
<accession>A0A7S3NF28</accession>
<evidence type="ECO:0000256" key="2">
    <source>
        <dbReference type="ARBA" id="ARBA00022692"/>
    </source>
</evidence>
<organism evidence="6">
    <name type="scientific">Euplotes harpa</name>
    <dbReference type="NCBI Taxonomy" id="151035"/>
    <lineage>
        <taxon>Eukaryota</taxon>
        <taxon>Sar</taxon>
        <taxon>Alveolata</taxon>
        <taxon>Ciliophora</taxon>
        <taxon>Intramacronucleata</taxon>
        <taxon>Spirotrichea</taxon>
        <taxon>Hypotrichia</taxon>
        <taxon>Euplotida</taxon>
        <taxon>Euplotidae</taxon>
        <taxon>Euplotes</taxon>
    </lineage>
</organism>
<evidence type="ECO:0000256" key="4">
    <source>
        <dbReference type="ARBA" id="ARBA00023136"/>
    </source>
</evidence>
<feature type="transmembrane region" description="Helical" evidence="5">
    <location>
        <begin position="6"/>
        <end position="25"/>
    </location>
</feature>